<keyword evidence="2" id="KW-1185">Reference proteome</keyword>
<dbReference type="EMBL" id="JWZT01000702">
    <property type="protein sequence ID" value="KII73692.1"/>
    <property type="molecule type" value="Genomic_DNA"/>
</dbReference>
<evidence type="ECO:0000313" key="1">
    <source>
        <dbReference type="EMBL" id="KII73692.1"/>
    </source>
</evidence>
<name>A0A0C2NI59_THEKT</name>
<gene>
    <name evidence="1" type="ORF">RF11_14043</name>
</gene>
<comment type="caution">
    <text evidence="1">The sequence shown here is derived from an EMBL/GenBank/DDBJ whole genome shotgun (WGS) entry which is preliminary data.</text>
</comment>
<reference evidence="1 2" key="1">
    <citation type="journal article" date="2014" name="Genome Biol. Evol.">
        <title>The genome of the myxosporean Thelohanellus kitauei shows adaptations to nutrient acquisition within its fish host.</title>
        <authorList>
            <person name="Yang Y."/>
            <person name="Xiong J."/>
            <person name="Zhou Z."/>
            <person name="Huo F."/>
            <person name="Miao W."/>
            <person name="Ran C."/>
            <person name="Liu Y."/>
            <person name="Zhang J."/>
            <person name="Feng J."/>
            <person name="Wang M."/>
            <person name="Wang M."/>
            <person name="Wang L."/>
            <person name="Yao B."/>
        </authorList>
    </citation>
    <scope>NUCLEOTIDE SEQUENCE [LARGE SCALE GENOMIC DNA]</scope>
    <source>
        <strain evidence="1">Wuqing</strain>
    </source>
</reference>
<sequence>MLWRIVTKSIPPDQLKFPQTNTDELRISGFQEKTMQCVFKDKNTLFEFADPQNFLSCCMKWCHLYMDDLSPSYRGLRHLSYKEKCDNMVPLFLDCLKGDLEKVLEDYFITTYVEFYSRYPDSDHIQAEKKVNSLISGLYNRLHVHEVKTSTPLKYARLEVGSDYPLQESDIGFESTPEHTELLSFDLPSSNSPSWYEINTK</sequence>
<evidence type="ECO:0000313" key="2">
    <source>
        <dbReference type="Proteomes" id="UP000031668"/>
    </source>
</evidence>
<proteinExistence type="predicted"/>
<organism evidence="1 2">
    <name type="scientific">Thelohanellus kitauei</name>
    <name type="common">Myxosporean</name>
    <dbReference type="NCBI Taxonomy" id="669202"/>
    <lineage>
        <taxon>Eukaryota</taxon>
        <taxon>Metazoa</taxon>
        <taxon>Cnidaria</taxon>
        <taxon>Myxozoa</taxon>
        <taxon>Myxosporea</taxon>
        <taxon>Bivalvulida</taxon>
        <taxon>Platysporina</taxon>
        <taxon>Myxobolidae</taxon>
        <taxon>Thelohanellus</taxon>
    </lineage>
</organism>
<accession>A0A0C2NI59</accession>
<dbReference type="AlphaFoldDB" id="A0A0C2NI59"/>
<protein>
    <submittedName>
        <fullName evidence="1">Uncharacterized protein</fullName>
    </submittedName>
</protein>
<dbReference type="Proteomes" id="UP000031668">
    <property type="component" value="Unassembled WGS sequence"/>
</dbReference>